<dbReference type="PANTHER" id="PTHR48022:SF51">
    <property type="entry name" value="ALPHA-GLUCOSIDE TRANSPORTER, PUTATIVE (AFU_ORTHOLOGUE AFUA_6G11920)-RELATED"/>
    <property type="match status" value="1"/>
</dbReference>
<reference evidence="11" key="1">
    <citation type="journal article" date="2015" name="Genome Announc.">
        <title>Draft genome sequence of Talaromyces cellulolyticus strain Y-94, a source of lignocellulosic biomass-degrading enzymes.</title>
        <authorList>
            <person name="Fujii T."/>
            <person name="Koike H."/>
            <person name="Sawayama S."/>
            <person name="Yano S."/>
            <person name="Inoue H."/>
        </authorList>
    </citation>
    <scope>NUCLEOTIDE SEQUENCE [LARGE SCALE GENOMIC DNA]</scope>
    <source>
        <strain evidence="11">Y-94</strain>
    </source>
</reference>
<evidence type="ECO:0000256" key="4">
    <source>
        <dbReference type="ARBA" id="ARBA00022692"/>
    </source>
</evidence>
<evidence type="ECO:0000256" key="2">
    <source>
        <dbReference type="ARBA" id="ARBA00010992"/>
    </source>
</evidence>
<dbReference type="SUPFAM" id="SSF103473">
    <property type="entry name" value="MFS general substrate transporter"/>
    <property type="match status" value="1"/>
</dbReference>
<name>A0A0B8N558_TALPI</name>
<sequence length="520" mass="56758">MADSPVKTDHDQTAVYIEDTKPKQLGASADNANNEEHNMTFSSVWRNHKAVIWWSFYWAMCSTGWGFDAQINGAMIAVPAFRHDFGYISDGQVILPARWQSAFNVCSAVGQFFGGFLCSWLADRVGRKPSLFCGIIICSGGIIGEVLAPSPGAFLASKIVLGLGLGFYLTLGPMVCSEITPVVLRGLSTAGVNLGISVGQLLSNAVVKGFSNRSDHWAYRGPFAIQLFFSVFLLAGIPFAPESPWFLVKQNKIDKARKALQSIWGKDYDVTSKLDAIQLSLEESSQQSKAKFTDCFQGTNLLRTGISCGGFVCQHVVGIIFVLGYSTYFFELAGLDDSHAFDLGVGVTACGVFGNILSWFMINNSHFGRRKLFIGGMAILTTLLLLIGIMDVIPTSAAKWVQASCTVIYAFFYFMTIGAVAFVLLGEASSPLLRAKTTALATAVQALFGIIMNFVIPYMVNPDEGNMKGKVGFVWGGLSLIATVGSWVYVPELKGRTFEEIDLMFTRHVPPRKMGEYQFE</sequence>
<dbReference type="InterPro" id="IPR036259">
    <property type="entry name" value="MFS_trans_sf"/>
</dbReference>
<gene>
    <name evidence="10" type="ORF">TCE0_038r12443</name>
</gene>
<dbReference type="Proteomes" id="UP000053095">
    <property type="component" value="Unassembled WGS sequence"/>
</dbReference>
<feature type="transmembrane region" description="Helical" evidence="8">
    <location>
        <begin position="472"/>
        <end position="490"/>
    </location>
</feature>
<dbReference type="PROSITE" id="PS50850">
    <property type="entry name" value="MFS"/>
    <property type="match status" value="1"/>
</dbReference>
<dbReference type="EMBL" id="DF933834">
    <property type="protein sequence ID" value="GAM40246.1"/>
    <property type="molecule type" value="Genomic_DNA"/>
</dbReference>
<dbReference type="Pfam" id="PF00083">
    <property type="entry name" value="Sugar_tr"/>
    <property type="match status" value="1"/>
</dbReference>
<dbReference type="GO" id="GO:0016020">
    <property type="term" value="C:membrane"/>
    <property type="evidence" value="ECO:0007669"/>
    <property type="project" value="UniProtKB-SubCell"/>
</dbReference>
<dbReference type="PANTHER" id="PTHR48022">
    <property type="entry name" value="PLASTIDIC GLUCOSE TRANSPORTER 4"/>
    <property type="match status" value="1"/>
</dbReference>
<keyword evidence="11" id="KW-1185">Reference proteome</keyword>
<dbReference type="AlphaFoldDB" id="A0A0B8N558"/>
<evidence type="ECO:0000256" key="5">
    <source>
        <dbReference type="ARBA" id="ARBA00022989"/>
    </source>
</evidence>
<organism evidence="10 11">
    <name type="scientific">Talaromyces pinophilus</name>
    <name type="common">Penicillium pinophilum</name>
    <dbReference type="NCBI Taxonomy" id="128442"/>
    <lineage>
        <taxon>Eukaryota</taxon>
        <taxon>Fungi</taxon>
        <taxon>Dikarya</taxon>
        <taxon>Ascomycota</taxon>
        <taxon>Pezizomycotina</taxon>
        <taxon>Eurotiomycetes</taxon>
        <taxon>Eurotiomycetidae</taxon>
        <taxon>Eurotiales</taxon>
        <taxon>Trichocomaceae</taxon>
        <taxon>Talaromyces</taxon>
        <taxon>Talaromyces sect. Talaromyces</taxon>
    </lineage>
</organism>
<keyword evidence="4 8" id="KW-0812">Transmembrane</keyword>
<feature type="transmembrane region" description="Helical" evidence="8">
    <location>
        <begin position="340"/>
        <end position="360"/>
    </location>
</feature>
<feature type="transmembrane region" description="Helical" evidence="8">
    <location>
        <begin position="223"/>
        <end position="248"/>
    </location>
</feature>
<dbReference type="Gene3D" id="1.20.1250.20">
    <property type="entry name" value="MFS general substrate transporter like domains"/>
    <property type="match status" value="1"/>
</dbReference>
<feature type="transmembrane region" description="Helical" evidence="8">
    <location>
        <begin position="102"/>
        <end position="122"/>
    </location>
</feature>
<keyword evidence="3 7" id="KW-0813">Transport</keyword>
<feature type="transmembrane region" description="Helical" evidence="8">
    <location>
        <begin position="183"/>
        <end position="203"/>
    </location>
</feature>
<evidence type="ECO:0000313" key="11">
    <source>
        <dbReference type="Proteomes" id="UP000053095"/>
    </source>
</evidence>
<evidence type="ECO:0000256" key="1">
    <source>
        <dbReference type="ARBA" id="ARBA00004141"/>
    </source>
</evidence>
<dbReference type="InterPro" id="IPR050360">
    <property type="entry name" value="MFS_Sugar_Transporters"/>
</dbReference>
<evidence type="ECO:0000256" key="7">
    <source>
        <dbReference type="RuleBase" id="RU003346"/>
    </source>
</evidence>
<dbReference type="FunFam" id="1.20.1250.20:FF:000078">
    <property type="entry name" value="MFS maltose transporter, putative"/>
    <property type="match status" value="1"/>
</dbReference>
<dbReference type="InterPro" id="IPR005828">
    <property type="entry name" value="MFS_sugar_transport-like"/>
</dbReference>
<feature type="transmembrane region" description="Helical" evidence="8">
    <location>
        <begin position="372"/>
        <end position="394"/>
    </location>
</feature>
<dbReference type="InterPro" id="IPR003663">
    <property type="entry name" value="Sugar/inositol_transpt"/>
</dbReference>
<evidence type="ECO:0000313" key="10">
    <source>
        <dbReference type="EMBL" id="GAM40246.1"/>
    </source>
</evidence>
<evidence type="ECO:0000256" key="6">
    <source>
        <dbReference type="ARBA" id="ARBA00023136"/>
    </source>
</evidence>
<proteinExistence type="inferred from homology"/>
<dbReference type="GO" id="GO:0005351">
    <property type="term" value="F:carbohydrate:proton symporter activity"/>
    <property type="evidence" value="ECO:0007669"/>
    <property type="project" value="TreeGrafter"/>
</dbReference>
<feature type="domain" description="Major facilitator superfamily (MFS) profile" evidence="9">
    <location>
        <begin position="54"/>
        <end position="494"/>
    </location>
</feature>
<evidence type="ECO:0000256" key="3">
    <source>
        <dbReference type="ARBA" id="ARBA00022448"/>
    </source>
</evidence>
<dbReference type="NCBIfam" id="TIGR00879">
    <property type="entry name" value="SP"/>
    <property type="match status" value="1"/>
</dbReference>
<comment type="subcellular location">
    <subcellularLocation>
        <location evidence="1">Membrane</location>
        <topology evidence="1">Multi-pass membrane protein</topology>
    </subcellularLocation>
</comment>
<keyword evidence="5 8" id="KW-1133">Transmembrane helix</keyword>
<comment type="similarity">
    <text evidence="2 7">Belongs to the major facilitator superfamily. Sugar transporter (TC 2.A.1.1) family.</text>
</comment>
<feature type="transmembrane region" description="Helical" evidence="8">
    <location>
        <begin position="437"/>
        <end position="460"/>
    </location>
</feature>
<protein>
    <recommendedName>
        <fullName evidence="9">Major facilitator superfamily (MFS) profile domain-containing protein</fullName>
    </recommendedName>
</protein>
<dbReference type="InterPro" id="IPR020846">
    <property type="entry name" value="MFS_dom"/>
</dbReference>
<accession>A0A0B8N558</accession>
<feature type="transmembrane region" description="Helical" evidence="8">
    <location>
        <begin position="129"/>
        <end position="147"/>
    </location>
</feature>
<keyword evidence="6 8" id="KW-0472">Membrane</keyword>
<feature type="transmembrane region" description="Helical" evidence="8">
    <location>
        <begin position="400"/>
        <end position="425"/>
    </location>
</feature>
<feature type="transmembrane region" description="Helical" evidence="8">
    <location>
        <begin position="306"/>
        <end position="328"/>
    </location>
</feature>
<feature type="transmembrane region" description="Helical" evidence="8">
    <location>
        <begin position="153"/>
        <end position="171"/>
    </location>
</feature>
<evidence type="ECO:0000259" key="9">
    <source>
        <dbReference type="PROSITE" id="PS50850"/>
    </source>
</evidence>
<evidence type="ECO:0000256" key="8">
    <source>
        <dbReference type="SAM" id="Phobius"/>
    </source>
</evidence>